<comment type="function">
    <text evidence="7">Catalyzes the release of premature peptidyl moieties from peptidyl-tRNA molecules trapped in stalled 50S ribosomal subunits, and thus maintains levels of free tRNAs and 50S ribosomes.</text>
</comment>
<comment type="subunit">
    <text evidence="7">Monomer.</text>
</comment>
<dbReference type="InterPro" id="IPR018171">
    <property type="entry name" value="Pept_tRNA_hydro_CS"/>
</dbReference>
<dbReference type="GO" id="GO:0004045">
    <property type="term" value="F:peptidyl-tRNA hydrolase activity"/>
    <property type="evidence" value="ECO:0007669"/>
    <property type="project" value="UniProtKB-UniRule"/>
</dbReference>
<dbReference type="PANTHER" id="PTHR17224">
    <property type="entry name" value="PEPTIDYL-TRNA HYDROLASE"/>
    <property type="match status" value="1"/>
</dbReference>
<feature type="active site" description="Proton acceptor" evidence="7">
    <location>
        <position position="19"/>
    </location>
</feature>
<keyword evidence="4 7" id="KW-0694">RNA-binding</keyword>
<dbReference type="SUPFAM" id="SSF53178">
    <property type="entry name" value="Peptidyl-tRNA hydrolase-like"/>
    <property type="match status" value="1"/>
</dbReference>
<feature type="binding site" evidence="7">
    <location>
        <position position="64"/>
    </location>
    <ligand>
        <name>tRNA</name>
        <dbReference type="ChEBI" id="CHEBI:17843"/>
    </ligand>
</feature>
<gene>
    <name evidence="7" type="primary">pth</name>
    <name evidence="10" type="ORF">COT32_01475</name>
</gene>
<dbReference type="Proteomes" id="UP000231472">
    <property type="component" value="Unassembled WGS sequence"/>
</dbReference>
<feature type="binding site" evidence="7">
    <location>
        <position position="14"/>
    </location>
    <ligand>
        <name>tRNA</name>
        <dbReference type="ChEBI" id="CHEBI:17843"/>
    </ligand>
</feature>
<dbReference type="CDD" id="cd00462">
    <property type="entry name" value="PTH"/>
    <property type="match status" value="1"/>
</dbReference>
<dbReference type="GO" id="GO:0006515">
    <property type="term" value="P:protein quality control for misfolded or incompletely synthesized proteins"/>
    <property type="evidence" value="ECO:0007669"/>
    <property type="project" value="UniProtKB-UniRule"/>
</dbReference>
<protein>
    <recommendedName>
        <fullName evidence="6 7">Peptidyl-tRNA hydrolase</fullName>
        <shortName evidence="7">Pth</shortName>
        <ecNumber evidence="1 7">3.1.1.29</ecNumber>
    </recommendedName>
</protein>
<dbReference type="GO" id="GO:0000049">
    <property type="term" value="F:tRNA binding"/>
    <property type="evidence" value="ECO:0007669"/>
    <property type="project" value="UniProtKB-UniRule"/>
</dbReference>
<evidence type="ECO:0000256" key="4">
    <source>
        <dbReference type="ARBA" id="ARBA00022884"/>
    </source>
</evidence>
<dbReference type="PANTHER" id="PTHR17224:SF1">
    <property type="entry name" value="PEPTIDYL-TRNA HYDROLASE"/>
    <property type="match status" value="1"/>
</dbReference>
<evidence type="ECO:0000313" key="11">
    <source>
        <dbReference type="Proteomes" id="UP000231472"/>
    </source>
</evidence>
<dbReference type="EMBL" id="PEYC01000028">
    <property type="protein sequence ID" value="PIS40125.1"/>
    <property type="molecule type" value="Genomic_DNA"/>
</dbReference>
<feature type="site" description="Discriminates between blocked and unblocked aminoacyl-tRNA" evidence="7">
    <location>
        <position position="9"/>
    </location>
</feature>
<keyword evidence="3 7" id="KW-0378">Hydrolase</keyword>
<comment type="catalytic activity">
    <reaction evidence="7 8">
        <text>an N-acyl-L-alpha-aminoacyl-tRNA + H2O = an N-acyl-L-amino acid + a tRNA + H(+)</text>
        <dbReference type="Rhea" id="RHEA:54448"/>
        <dbReference type="Rhea" id="RHEA-COMP:10123"/>
        <dbReference type="Rhea" id="RHEA-COMP:13883"/>
        <dbReference type="ChEBI" id="CHEBI:15377"/>
        <dbReference type="ChEBI" id="CHEBI:15378"/>
        <dbReference type="ChEBI" id="CHEBI:59874"/>
        <dbReference type="ChEBI" id="CHEBI:78442"/>
        <dbReference type="ChEBI" id="CHEBI:138191"/>
        <dbReference type="EC" id="3.1.1.29"/>
    </reaction>
</comment>
<evidence type="ECO:0000256" key="8">
    <source>
        <dbReference type="RuleBase" id="RU000673"/>
    </source>
</evidence>
<accession>A0A2H0YNQ1</accession>
<comment type="subcellular location">
    <subcellularLocation>
        <location evidence="7">Cytoplasm</location>
    </subcellularLocation>
</comment>
<organism evidence="10 11">
    <name type="scientific">Candidatus Nealsonbacteria bacterium CG08_land_8_20_14_0_20_36_22</name>
    <dbReference type="NCBI Taxonomy" id="1974704"/>
    <lineage>
        <taxon>Bacteria</taxon>
        <taxon>Candidatus Nealsoniibacteriota</taxon>
    </lineage>
</organism>
<evidence type="ECO:0000256" key="9">
    <source>
        <dbReference type="RuleBase" id="RU004320"/>
    </source>
</evidence>
<comment type="similarity">
    <text evidence="5 7 9">Belongs to the PTH family.</text>
</comment>
<keyword evidence="2 7" id="KW-0820">tRNA-binding</keyword>
<dbReference type="GO" id="GO:0072344">
    <property type="term" value="P:rescue of stalled ribosome"/>
    <property type="evidence" value="ECO:0007669"/>
    <property type="project" value="UniProtKB-UniRule"/>
</dbReference>
<evidence type="ECO:0000256" key="2">
    <source>
        <dbReference type="ARBA" id="ARBA00022555"/>
    </source>
</evidence>
<comment type="caution">
    <text evidence="10">The sequence shown here is derived from an EMBL/GenBank/DDBJ whole genome shotgun (WGS) entry which is preliminary data.</text>
</comment>
<keyword evidence="7" id="KW-0963">Cytoplasm</keyword>
<name>A0A2H0YNQ1_9BACT</name>
<sequence length="175" mass="19994">MTIIVGLGNPGKKYKDTRHNVGFQVIDEFAEKNNFPEFKFSKKSNALISEKDNILLVKPQTFMNNSGVAIKKIIQNSKFKIQNSIVVHDDIDLPLGKIKIVKNRGAAGHKGVESVIRELGTKDFIRFRIGINPQQYHGLVRSTEQFVLQKFDKKEEKIIKQVIKETIKKLSRLFS</sequence>
<evidence type="ECO:0000256" key="5">
    <source>
        <dbReference type="ARBA" id="ARBA00038063"/>
    </source>
</evidence>
<evidence type="ECO:0000256" key="6">
    <source>
        <dbReference type="ARBA" id="ARBA00050038"/>
    </source>
</evidence>
<dbReference type="AlphaFoldDB" id="A0A2H0YNQ1"/>
<dbReference type="Gene3D" id="3.40.50.1470">
    <property type="entry name" value="Peptidyl-tRNA hydrolase"/>
    <property type="match status" value="1"/>
</dbReference>
<proteinExistence type="inferred from homology"/>
<evidence type="ECO:0000256" key="1">
    <source>
        <dbReference type="ARBA" id="ARBA00013260"/>
    </source>
</evidence>
<dbReference type="InterPro" id="IPR036416">
    <property type="entry name" value="Pept_tRNA_hydro_sf"/>
</dbReference>
<dbReference type="InterPro" id="IPR001328">
    <property type="entry name" value="Pept_tRNA_hydro"/>
</dbReference>
<dbReference type="Pfam" id="PF01195">
    <property type="entry name" value="Pept_tRNA_hydro"/>
    <property type="match status" value="1"/>
</dbReference>
<dbReference type="GO" id="GO:0005737">
    <property type="term" value="C:cytoplasm"/>
    <property type="evidence" value="ECO:0007669"/>
    <property type="project" value="UniProtKB-SubCell"/>
</dbReference>
<evidence type="ECO:0000256" key="3">
    <source>
        <dbReference type="ARBA" id="ARBA00022801"/>
    </source>
</evidence>
<dbReference type="EC" id="3.1.1.29" evidence="1 7"/>
<reference evidence="11" key="1">
    <citation type="submission" date="2017-09" db="EMBL/GenBank/DDBJ databases">
        <title>Depth-based differentiation of microbial function through sediment-hosted aquifers and enrichment of novel symbionts in the deep terrestrial subsurface.</title>
        <authorList>
            <person name="Probst A.J."/>
            <person name="Ladd B."/>
            <person name="Jarett J.K."/>
            <person name="Geller-Mcgrath D.E."/>
            <person name="Sieber C.M.K."/>
            <person name="Emerson J.B."/>
            <person name="Anantharaman K."/>
            <person name="Thomas B.C."/>
            <person name="Malmstrom R."/>
            <person name="Stieglmeier M."/>
            <person name="Klingl A."/>
            <person name="Woyke T."/>
            <person name="Ryan C.M."/>
            <person name="Banfield J.F."/>
        </authorList>
    </citation>
    <scope>NUCLEOTIDE SEQUENCE [LARGE SCALE GENOMIC DNA]</scope>
</reference>
<dbReference type="NCBIfam" id="TIGR00447">
    <property type="entry name" value="pth"/>
    <property type="match status" value="1"/>
</dbReference>
<comment type="function">
    <text evidence="7">Hydrolyzes ribosome-free peptidyl-tRNAs (with 1 or more amino acids incorporated), which drop off the ribosome during protein synthesis, or as a result of ribosome stalling.</text>
</comment>
<feature type="binding site" evidence="7">
    <location>
        <position position="62"/>
    </location>
    <ligand>
        <name>tRNA</name>
        <dbReference type="ChEBI" id="CHEBI:17843"/>
    </ligand>
</feature>
<comment type="caution">
    <text evidence="7">Lacks conserved residue(s) required for the propagation of feature annotation.</text>
</comment>
<evidence type="ECO:0000256" key="7">
    <source>
        <dbReference type="HAMAP-Rule" id="MF_00083"/>
    </source>
</evidence>
<evidence type="ECO:0000313" key="10">
    <source>
        <dbReference type="EMBL" id="PIS40125.1"/>
    </source>
</evidence>
<dbReference type="PROSITE" id="PS01195">
    <property type="entry name" value="PEPT_TRNA_HYDROL_1"/>
    <property type="match status" value="1"/>
</dbReference>
<dbReference type="HAMAP" id="MF_00083">
    <property type="entry name" value="Pept_tRNA_hydro_bact"/>
    <property type="match status" value="1"/>
</dbReference>
<feature type="site" description="Stabilizes the basic form of H active site to accept a proton" evidence="7">
    <location>
        <position position="89"/>
    </location>
</feature>